<sequence length="59" mass="7206">MVKGKNFFGSMPKALHLFEKITLHNVKRLKLVSFYYYQNLWVNIKGRQNYVIRRPFMLK</sequence>
<keyword evidence="2" id="KW-1185">Reference proteome</keyword>
<protein>
    <submittedName>
        <fullName evidence="1">Uncharacterized protein</fullName>
    </submittedName>
</protein>
<dbReference type="AlphaFoldDB" id="A0A399S2C1"/>
<organism evidence="1 2">
    <name type="scientific">Pontibacter oryzae</name>
    <dbReference type="NCBI Taxonomy" id="2304593"/>
    <lineage>
        <taxon>Bacteria</taxon>
        <taxon>Pseudomonadati</taxon>
        <taxon>Bacteroidota</taxon>
        <taxon>Cytophagia</taxon>
        <taxon>Cytophagales</taxon>
        <taxon>Hymenobacteraceae</taxon>
        <taxon>Pontibacter</taxon>
    </lineage>
</organism>
<name>A0A399S2C1_9BACT</name>
<proteinExistence type="predicted"/>
<comment type="caution">
    <text evidence="1">The sequence shown here is derived from an EMBL/GenBank/DDBJ whole genome shotgun (WGS) entry which is preliminary data.</text>
</comment>
<evidence type="ECO:0000313" key="1">
    <source>
        <dbReference type="EMBL" id="RIJ36844.1"/>
    </source>
</evidence>
<reference evidence="2" key="1">
    <citation type="submission" date="2018-08" db="EMBL/GenBank/DDBJ databases">
        <title>Mucilaginibacter sp. MYSH2.</title>
        <authorList>
            <person name="Seo T."/>
        </authorList>
    </citation>
    <scope>NUCLEOTIDE SEQUENCE [LARGE SCALE GENOMIC DNA]</scope>
    <source>
        <strain evidence="2">KIRAN</strain>
    </source>
</reference>
<accession>A0A399S2C1</accession>
<dbReference type="EMBL" id="QWGE01000004">
    <property type="protein sequence ID" value="RIJ36844.1"/>
    <property type="molecule type" value="Genomic_DNA"/>
</dbReference>
<gene>
    <name evidence="1" type="ORF">D1627_13515</name>
</gene>
<dbReference type="Proteomes" id="UP000266005">
    <property type="component" value="Unassembled WGS sequence"/>
</dbReference>
<evidence type="ECO:0000313" key="2">
    <source>
        <dbReference type="Proteomes" id="UP000266005"/>
    </source>
</evidence>